<reference evidence="1" key="1">
    <citation type="submission" date="2018-01" db="EMBL/GenBank/DDBJ databases">
        <title>An insight into the sialome of Amazonian anophelines.</title>
        <authorList>
            <person name="Ribeiro J.M."/>
            <person name="Scarpassa V."/>
            <person name="Calvo E."/>
        </authorList>
    </citation>
    <scope>NUCLEOTIDE SEQUENCE</scope>
    <source>
        <tissue evidence="1">Salivary glands</tissue>
    </source>
</reference>
<organism evidence="1">
    <name type="scientific">Anopheles marajoara</name>
    <dbReference type="NCBI Taxonomy" id="58244"/>
    <lineage>
        <taxon>Eukaryota</taxon>
        <taxon>Metazoa</taxon>
        <taxon>Ecdysozoa</taxon>
        <taxon>Arthropoda</taxon>
        <taxon>Hexapoda</taxon>
        <taxon>Insecta</taxon>
        <taxon>Pterygota</taxon>
        <taxon>Neoptera</taxon>
        <taxon>Endopterygota</taxon>
        <taxon>Diptera</taxon>
        <taxon>Nematocera</taxon>
        <taxon>Culicoidea</taxon>
        <taxon>Culicidae</taxon>
        <taxon>Anophelinae</taxon>
        <taxon>Anopheles</taxon>
    </lineage>
</organism>
<dbReference type="EMBL" id="GGFJ01014639">
    <property type="protein sequence ID" value="MBW63780.1"/>
    <property type="molecule type" value="Transcribed_RNA"/>
</dbReference>
<proteinExistence type="predicted"/>
<dbReference type="AlphaFoldDB" id="A0A2M4CEM8"/>
<name>A0A2M4CEM8_9DIPT</name>
<accession>A0A2M4CEM8</accession>
<sequence length="69" mass="7873">MMLSVFSRCCFFNTSFTMLIFFVEEAHNTFACLLMNATRSRNSSKSCLFLSSRSMIVAHSYVVFVSLLP</sequence>
<evidence type="ECO:0000313" key="1">
    <source>
        <dbReference type="EMBL" id="MBW63780.1"/>
    </source>
</evidence>
<protein>
    <submittedName>
        <fullName evidence="1">Putative secreted protein</fullName>
    </submittedName>
</protein>